<dbReference type="Proteomes" id="UP000717585">
    <property type="component" value="Unassembled WGS sequence"/>
</dbReference>
<dbReference type="InterPro" id="IPR000509">
    <property type="entry name" value="Ribosomal_eL36"/>
</dbReference>
<evidence type="ECO:0000256" key="1">
    <source>
        <dbReference type="ARBA" id="ARBA00006509"/>
    </source>
</evidence>
<comment type="similarity">
    <text evidence="1">Belongs to the eukaryotic ribosomal protein eL36 family.</text>
</comment>
<comment type="caution">
    <text evidence="5">The sequence shown here is derived from an EMBL/GenBank/DDBJ whole genome shotgun (WGS) entry which is preliminary data.</text>
</comment>
<reference evidence="5" key="1">
    <citation type="submission" date="2021-05" db="EMBL/GenBank/DDBJ databases">
        <title>A free-living protist that lacks canonical eukaryotic 1 DNA replication and segregation systems.</title>
        <authorList>
            <person name="Salas-Leiva D.E."/>
            <person name="Tromer E.C."/>
            <person name="Curtis B.A."/>
            <person name="Jerlstrom-Hultqvist J."/>
            <person name="Kolisko M."/>
            <person name="Yi Z."/>
            <person name="Salas-Leiva J.S."/>
            <person name="Gallot-Lavallee L."/>
            <person name="Kops G.J.P.L."/>
            <person name="Archibald J.M."/>
            <person name="Simpson A.G.B."/>
            <person name="Roger A.J."/>
        </authorList>
    </citation>
    <scope>NUCLEOTIDE SEQUENCE</scope>
    <source>
        <strain evidence="5">BICM</strain>
    </source>
</reference>
<sequence>MASQRAAFRNTVVREIVGFAPYERRALEALKIGKDKRALKFLKKRLGTHSRAKAKREELSKVLMHQRAH</sequence>
<dbReference type="OrthoDB" id="9616667at2759"/>
<keyword evidence="6" id="KW-1185">Reference proteome</keyword>
<dbReference type="AlphaFoldDB" id="A0A8J6B4T7"/>
<name>A0A8J6B4T7_9EUKA</name>
<feature type="region of interest" description="Disordered" evidence="4">
    <location>
        <begin position="50"/>
        <end position="69"/>
    </location>
</feature>
<keyword evidence="3" id="KW-0687">Ribonucleoprotein</keyword>
<evidence type="ECO:0000313" key="6">
    <source>
        <dbReference type="Proteomes" id="UP000717585"/>
    </source>
</evidence>
<dbReference type="GO" id="GO:0003735">
    <property type="term" value="F:structural constituent of ribosome"/>
    <property type="evidence" value="ECO:0007669"/>
    <property type="project" value="InterPro"/>
</dbReference>
<organism evidence="5 6">
    <name type="scientific">Carpediemonas membranifera</name>
    <dbReference type="NCBI Taxonomy" id="201153"/>
    <lineage>
        <taxon>Eukaryota</taxon>
        <taxon>Metamonada</taxon>
        <taxon>Carpediemonas-like organisms</taxon>
        <taxon>Carpediemonas</taxon>
    </lineage>
</organism>
<dbReference type="GO" id="GO:0005840">
    <property type="term" value="C:ribosome"/>
    <property type="evidence" value="ECO:0007669"/>
    <property type="project" value="UniProtKB-KW"/>
</dbReference>
<evidence type="ECO:0000256" key="4">
    <source>
        <dbReference type="SAM" id="MobiDB-lite"/>
    </source>
</evidence>
<evidence type="ECO:0000256" key="2">
    <source>
        <dbReference type="ARBA" id="ARBA00022980"/>
    </source>
</evidence>
<dbReference type="FunFam" id="1.10.10.1760:FF:000001">
    <property type="entry name" value="60S ribosomal protein L36"/>
    <property type="match status" value="1"/>
</dbReference>
<dbReference type="EMBL" id="JAHDYR010000030">
    <property type="protein sequence ID" value="KAG9392897.1"/>
    <property type="molecule type" value="Genomic_DNA"/>
</dbReference>
<protein>
    <submittedName>
        <fullName evidence="5">Ribosomal protein L36e</fullName>
    </submittedName>
</protein>
<accession>A0A8J6B4T7</accession>
<dbReference type="GO" id="GO:1990904">
    <property type="term" value="C:ribonucleoprotein complex"/>
    <property type="evidence" value="ECO:0007669"/>
    <property type="project" value="UniProtKB-KW"/>
</dbReference>
<gene>
    <name evidence="5" type="ORF">J8273_5709</name>
</gene>
<dbReference type="PANTHER" id="PTHR10114">
    <property type="entry name" value="60S RIBOSOMAL PROTEIN L36"/>
    <property type="match status" value="1"/>
</dbReference>
<dbReference type="Pfam" id="PF01158">
    <property type="entry name" value="Ribosomal_L36e"/>
    <property type="match status" value="1"/>
</dbReference>
<keyword evidence="2 5" id="KW-0689">Ribosomal protein</keyword>
<evidence type="ECO:0000313" key="5">
    <source>
        <dbReference type="EMBL" id="KAG9392897.1"/>
    </source>
</evidence>
<dbReference type="Gene3D" id="1.10.10.1760">
    <property type="entry name" value="60S ribosomal protein L36"/>
    <property type="match status" value="1"/>
</dbReference>
<dbReference type="GO" id="GO:0006412">
    <property type="term" value="P:translation"/>
    <property type="evidence" value="ECO:0007669"/>
    <property type="project" value="InterPro"/>
</dbReference>
<evidence type="ECO:0000256" key="3">
    <source>
        <dbReference type="ARBA" id="ARBA00023274"/>
    </source>
</evidence>
<proteinExistence type="inferred from homology"/>
<dbReference type="InterPro" id="IPR038097">
    <property type="entry name" value="Ribosomal_eL36_sf"/>
</dbReference>